<protein>
    <submittedName>
        <fullName evidence="2">VOC family protein</fullName>
    </submittedName>
</protein>
<dbReference type="Pfam" id="PF22677">
    <property type="entry name" value="Ble-like_N"/>
    <property type="match status" value="1"/>
</dbReference>
<organism evidence="2 3">
    <name type="scientific">Chitinophaga nivalis</name>
    <dbReference type="NCBI Taxonomy" id="2991709"/>
    <lineage>
        <taxon>Bacteria</taxon>
        <taxon>Pseudomonadati</taxon>
        <taxon>Bacteroidota</taxon>
        <taxon>Chitinophagia</taxon>
        <taxon>Chitinophagales</taxon>
        <taxon>Chitinophagaceae</taxon>
        <taxon>Chitinophaga</taxon>
    </lineage>
</organism>
<keyword evidence="3" id="KW-1185">Reference proteome</keyword>
<evidence type="ECO:0000259" key="1">
    <source>
        <dbReference type="Pfam" id="PF22677"/>
    </source>
</evidence>
<proteinExistence type="predicted"/>
<evidence type="ECO:0000313" key="2">
    <source>
        <dbReference type="EMBL" id="MCW3485766.1"/>
    </source>
</evidence>
<dbReference type="SUPFAM" id="SSF54593">
    <property type="entry name" value="Glyoxalase/Bleomycin resistance protein/Dihydroxybiphenyl dioxygenase"/>
    <property type="match status" value="1"/>
</dbReference>
<dbReference type="EMBL" id="JAPDNS010000002">
    <property type="protein sequence ID" value="MCW3485766.1"/>
    <property type="molecule type" value="Genomic_DNA"/>
</dbReference>
<dbReference type="RefSeq" id="WP_264732526.1">
    <property type="nucleotide sequence ID" value="NZ_JAPDNR010000001.1"/>
</dbReference>
<dbReference type="Gene3D" id="3.10.180.10">
    <property type="entry name" value="2,3-Dihydroxybiphenyl 1,2-Dioxygenase, domain 1"/>
    <property type="match status" value="1"/>
</dbReference>
<dbReference type="InterPro" id="IPR029068">
    <property type="entry name" value="Glyas_Bleomycin-R_OHBP_Dase"/>
</dbReference>
<dbReference type="InterPro" id="IPR053863">
    <property type="entry name" value="Glyoxy/Ble-like_N"/>
</dbReference>
<comment type="caution">
    <text evidence="2">The sequence shown here is derived from an EMBL/GenBank/DDBJ whole genome shotgun (WGS) entry which is preliminary data.</text>
</comment>
<dbReference type="PANTHER" id="PTHR36503">
    <property type="entry name" value="BLR2520 PROTEIN"/>
    <property type="match status" value="1"/>
</dbReference>
<accession>A0ABT3IPE8</accession>
<dbReference type="PANTHER" id="PTHR36503:SF2">
    <property type="entry name" value="BLR2408 PROTEIN"/>
    <property type="match status" value="1"/>
</dbReference>
<evidence type="ECO:0000313" key="3">
    <source>
        <dbReference type="Proteomes" id="UP001207742"/>
    </source>
</evidence>
<reference evidence="2 3" key="1">
    <citation type="submission" date="2022-10" db="EMBL/GenBank/DDBJ databases">
        <title>Chitinophaga nivalis PC15 sp. nov., isolated from Pyeongchang county, South Korea.</title>
        <authorList>
            <person name="Trinh H.N."/>
        </authorList>
    </citation>
    <scope>NUCLEOTIDE SEQUENCE [LARGE SCALE GENOMIC DNA]</scope>
    <source>
        <strain evidence="2 3">PC14</strain>
    </source>
</reference>
<feature type="domain" description="Glyoxalase/Bleomycin resistance-like N-terminal" evidence="1">
    <location>
        <begin position="5"/>
        <end position="42"/>
    </location>
</feature>
<name>A0ABT3IPE8_9BACT</name>
<dbReference type="Proteomes" id="UP001207742">
    <property type="component" value="Unassembled WGS sequence"/>
</dbReference>
<gene>
    <name evidence="2" type="ORF">OL497_17810</name>
</gene>
<sequence length="135" mass="14997">MAKKIFVNLPVKDLNKSTTFFKQLGFTFNPDFSDENAACMIVSDDILVMLLTEPFFRFFTKKDISDATKTTEVIVSLSADSKAEVDNIIAQALAAGATSSKEAMDQGFMYQNGFEDLDGHLWEFVYMDPTAVPQG</sequence>